<dbReference type="EMBL" id="JARK01000373">
    <property type="protein sequence ID" value="EYC37665.1"/>
    <property type="molecule type" value="Genomic_DNA"/>
</dbReference>
<organism evidence="1 2">
    <name type="scientific">Ancylostoma ceylanicum</name>
    <dbReference type="NCBI Taxonomy" id="53326"/>
    <lineage>
        <taxon>Eukaryota</taxon>
        <taxon>Metazoa</taxon>
        <taxon>Ecdysozoa</taxon>
        <taxon>Nematoda</taxon>
        <taxon>Chromadorea</taxon>
        <taxon>Rhabditida</taxon>
        <taxon>Rhabditina</taxon>
        <taxon>Rhabditomorpha</taxon>
        <taxon>Strongyloidea</taxon>
        <taxon>Ancylostomatidae</taxon>
        <taxon>Ancylostomatinae</taxon>
        <taxon>Ancylostoma</taxon>
    </lineage>
</organism>
<sequence>MCQLNRGGMVGFSVFRIKIAISVPVTTYRLHFLPHFLSKCFRTFKKPFSRWKAPQNYIEWFLRGKQQVEEKCRAADCVRNPTRDVGPEDRETYHSTTTQLTHLVRPT</sequence>
<dbReference type="AlphaFoldDB" id="A0A016WDG0"/>
<gene>
    <name evidence="1" type="primary">Acey_s0773.g2234</name>
    <name evidence="1" type="ORF">Y032_0773g2234</name>
</gene>
<keyword evidence="2" id="KW-1185">Reference proteome</keyword>
<proteinExistence type="predicted"/>
<protein>
    <submittedName>
        <fullName evidence="1">Uncharacterized protein</fullName>
    </submittedName>
</protein>
<name>A0A016WDG0_9BILA</name>
<accession>A0A016WDG0</accession>
<dbReference type="Proteomes" id="UP000024635">
    <property type="component" value="Unassembled WGS sequence"/>
</dbReference>
<evidence type="ECO:0000313" key="2">
    <source>
        <dbReference type="Proteomes" id="UP000024635"/>
    </source>
</evidence>
<reference evidence="2" key="1">
    <citation type="journal article" date="2015" name="Nat. Genet.">
        <title>The genome and transcriptome of the zoonotic hookworm Ancylostoma ceylanicum identify infection-specific gene families.</title>
        <authorList>
            <person name="Schwarz E.M."/>
            <person name="Hu Y."/>
            <person name="Antoshechkin I."/>
            <person name="Miller M.M."/>
            <person name="Sternberg P.W."/>
            <person name="Aroian R.V."/>
        </authorList>
    </citation>
    <scope>NUCLEOTIDE SEQUENCE</scope>
    <source>
        <strain evidence="2">HY135</strain>
    </source>
</reference>
<evidence type="ECO:0000313" key="1">
    <source>
        <dbReference type="EMBL" id="EYC37665.1"/>
    </source>
</evidence>
<comment type="caution">
    <text evidence="1">The sequence shown here is derived from an EMBL/GenBank/DDBJ whole genome shotgun (WGS) entry which is preliminary data.</text>
</comment>